<feature type="region of interest" description="Disordered" evidence="1">
    <location>
        <begin position="31"/>
        <end position="52"/>
    </location>
</feature>
<feature type="domain" description="BIG2" evidence="4">
    <location>
        <begin position="219"/>
        <end position="297"/>
    </location>
</feature>
<dbReference type="EMBL" id="CP013213">
    <property type="protein sequence ID" value="AMC93181.1"/>
    <property type="molecule type" value="Genomic_DNA"/>
</dbReference>
<keyword evidence="2" id="KW-1133">Transmembrane helix</keyword>
<dbReference type="OrthoDB" id="1643330at2"/>
<keyword evidence="6" id="KW-1185">Reference proteome</keyword>
<dbReference type="InterPro" id="IPR008964">
    <property type="entry name" value="Invasin/intimin_cell_adhesion"/>
</dbReference>
<feature type="signal peptide" evidence="3">
    <location>
        <begin position="1"/>
        <end position="27"/>
    </location>
</feature>
<dbReference type="InterPro" id="IPR003343">
    <property type="entry name" value="Big_2"/>
</dbReference>
<reference evidence="5 6" key="1">
    <citation type="submission" date="2015-10" db="EMBL/GenBank/DDBJ databases">
        <title>Erysipelothrix larvae sp. LV19 isolated from the larval gut of the rhinoceros beetle, Trypoxylus dichotomus.</title>
        <authorList>
            <person name="Lim S."/>
            <person name="Kim B.-C."/>
        </authorList>
    </citation>
    <scope>NUCLEOTIDE SEQUENCE [LARGE SCALE GENOMIC DNA]</scope>
    <source>
        <strain evidence="5 6">LV19</strain>
    </source>
</reference>
<dbReference type="RefSeq" id="WP_067631698.1">
    <property type="nucleotide sequence ID" value="NZ_CP013213.1"/>
</dbReference>
<evidence type="ECO:0000259" key="4">
    <source>
        <dbReference type="SMART" id="SM00635"/>
    </source>
</evidence>
<sequence>MRFRKLLSILGITCFVFIMGFPTHINAETQTQQQNELTGENETTNQTENSEEAKRIISLNKESFRIEEFSSDKLEATINLEPNTYSLTITSSNPAVATVSTSGDINALTPGETTISVLVIVNDSKTSYTRTIPVTVYSITGTIIFENEARTVSRGSSFDISYTLSSDALSKRNITWSSSNPSVATVVNGRVTGVEVGTTTITATIGSISASMRVSVVVPLSQIEFNPPTLTLEVGQTSNIPNLIFVPYDTTDSRKATYEVEDQEIIVIENGVLRALTVGKTFVYARVNNIEAVLEVHVTPQTETAESQQIPLSILRSETGALVLTVSDLSIYQGNRFQFILPSEAVKQYMTSEGTTYIKIICDDYLIRDNWKFFNGMIVDKSIMGLVDEDIEFQFITTNNVEQVAFRFSQSYDKDINLNFTLTSIAESSQFYSQLTSPGYTLRFYNSEGYPAGTRFSISPTLLGNSSNKIHLLYLVENNELVDTQQESKLDSELNVVHFMVSDNLYVITFTKIGVNTAKSIIILLALILFAVFSVVGYQFYQRFKHNGWKL</sequence>
<protein>
    <recommendedName>
        <fullName evidence="4">BIG2 domain-containing protein</fullName>
    </recommendedName>
</protein>
<dbReference type="Proteomes" id="UP000063781">
    <property type="component" value="Chromosome"/>
</dbReference>
<feature type="chain" id="PRO_5007140929" description="BIG2 domain-containing protein" evidence="3">
    <location>
        <begin position="28"/>
        <end position="551"/>
    </location>
</feature>
<evidence type="ECO:0000256" key="3">
    <source>
        <dbReference type="SAM" id="SignalP"/>
    </source>
</evidence>
<dbReference type="Gene3D" id="2.60.40.1080">
    <property type="match status" value="3"/>
</dbReference>
<keyword evidence="3" id="KW-0732">Signal</keyword>
<dbReference type="KEGG" id="erl:AOC36_04095"/>
<dbReference type="SMART" id="SM00635">
    <property type="entry name" value="BID_2"/>
    <property type="match status" value="3"/>
</dbReference>
<evidence type="ECO:0000256" key="2">
    <source>
        <dbReference type="SAM" id="Phobius"/>
    </source>
</evidence>
<dbReference type="SUPFAM" id="SSF49373">
    <property type="entry name" value="Invasin/intimin cell-adhesion fragments"/>
    <property type="match status" value="3"/>
</dbReference>
<evidence type="ECO:0000256" key="1">
    <source>
        <dbReference type="SAM" id="MobiDB-lite"/>
    </source>
</evidence>
<feature type="compositionally biased region" description="Low complexity" evidence="1">
    <location>
        <begin position="31"/>
        <end position="48"/>
    </location>
</feature>
<dbReference type="STRING" id="1514105.AOC36_04095"/>
<feature type="domain" description="BIG2" evidence="4">
    <location>
        <begin position="139"/>
        <end position="215"/>
    </location>
</feature>
<name>A0A109UGT9_9FIRM</name>
<accession>A0A109UGT9</accession>
<gene>
    <name evidence="5" type="ORF">AOC36_04095</name>
</gene>
<dbReference type="AlphaFoldDB" id="A0A109UGT9"/>
<proteinExistence type="predicted"/>
<feature type="domain" description="BIG2" evidence="4">
    <location>
        <begin position="53"/>
        <end position="129"/>
    </location>
</feature>
<feature type="transmembrane region" description="Helical" evidence="2">
    <location>
        <begin position="521"/>
        <end position="541"/>
    </location>
</feature>
<evidence type="ECO:0000313" key="6">
    <source>
        <dbReference type="Proteomes" id="UP000063781"/>
    </source>
</evidence>
<dbReference type="Pfam" id="PF02368">
    <property type="entry name" value="Big_2"/>
    <property type="match status" value="2"/>
</dbReference>
<evidence type="ECO:0000313" key="5">
    <source>
        <dbReference type="EMBL" id="AMC93181.1"/>
    </source>
</evidence>
<keyword evidence="2" id="KW-0812">Transmembrane</keyword>
<keyword evidence="2" id="KW-0472">Membrane</keyword>
<organism evidence="5 6">
    <name type="scientific">Erysipelothrix larvae</name>
    <dbReference type="NCBI Taxonomy" id="1514105"/>
    <lineage>
        <taxon>Bacteria</taxon>
        <taxon>Bacillati</taxon>
        <taxon>Bacillota</taxon>
        <taxon>Erysipelotrichia</taxon>
        <taxon>Erysipelotrichales</taxon>
        <taxon>Erysipelotrichaceae</taxon>
        <taxon>Erysipelothrix</taxon>
    </lineage>
</organism>